<feature type="compositionally biased region" description="Low complexity" evidence="1">
    <location>
        <begin position="203"/>
        <end position="225"/>
    </location>
</feature>
<dbReference type="Pfam" id="PF00170">
    <property type="entry name" value="bZIP_1"/>
    <property type="match status" value="1"/>
</dbReference>
<name>A0A9N8HFY4_9STRA</name>
<organism evidence="3 4">
    <name type="scientific">Seminavis robusta</name>
    <dbReference type="NCBI Taxonomy" id="568900"/>
    <lineage>
        <taxon>Eukaryota</taxon>
        <taxon>Sar</taxon>
        <taxon>Stramenopiles</taxon>
        <taxon>Ochrophyta</taxon>
        <taxon>Bacillariophyta</taxon>
        <taxon>Bacillariophyceae</taxon>
        <taxon>Bacillariophycidae</taxon>
        <taxon>Naviculales</taxon>
        <taxon>Naviculaceae</taxon>
        <taxon>Seminavis</taxon>
    </lineage>
</organism>
<proteinExistence type="predicted"/>
<dbReference type="Proteomes" id="UP001153069">
    <property type="component" value="Unassembled WGS sequence"/>
</dbReference>
<feature type="region of interest" description="Disordered" evidence="1">
    <location>
        <begin position="203"/>
        <end position="228"/>
    </location>
</feature>
<evidence type="ECO:0000259" key="2">
    <source>
        <dbReference type="PROSITE" id="PS50217"/>
    </source>
</evidence>
<dbReference type="OrthoDB" id="56288at2759"/>
<evidence type="ECO:0000313" key="3">
    <source>
        <dbReference type="EMBL" id="CAB9509023.1"/>
    </source>
</evidence>
<feature type="compositionally biased region" description="Basic and acidic residues" evidence="1">
    <location>
        <begin position="1"/>
        <end position="17"/>
    </location>
</feature>
<dbReference type="InterPro" id="IPR004827">
    <property type="entry name" value="bZIP"/>
</dbReference>
<dbReference type="Gene3D" id="1.20.5.170">
    <property type="match status" value="1"/>
</dbReference>
<dbReference type="GO" id="GO:0003700">
    <property type="term" value="F:DNA-binding transcription factor activity"/>
    <property type="evidence" value="ECO:0007669"/>
    <property type="project" value="InterPro"/>
</dbReference>
<sequence>MDQKPPAKDGGKRKRDETEGDKDEAKPSTQSSDDDESQEESMKTEADYSNLERLRKQKRLAMNRESARNRRKFKKEKLETLAAQVERLNQANQALQATVQTLSGKVQQLEGELSVARSTIAVLTGSSAPPGRASISTSAVLPAAATAAASPPQLLPGSASLTNNSPADPPLQGAAAASALQLLSGNVAARTPASAAAESLLGSSTAAGRSSADARPSSSRLGLESSSDRIGSDRDLVAQLQQTLAQGGHLMSVPQAQHFIQLTQNQTSTQPSAAIAQMEQLLAGSRLAGAFPISQLDRISTGLTLNSLSVSTKGNQQSTLSVDDVLRLVGQGQRGVALLAAAGANTTAGNAASNTGTVAEGSVNPLLSMLRGAGGSAAAAGTGALGLAAAAGTGAFAAASGNQDSRNQSGATDDASVNLIALLRAHGGSGGSANSSSHTGSTRRPGVDP</sequence>
<accession>A0A9N8HFY4</accession>
<protein>
    <recommendedName>
        <fullName evidence="2">BZIP domain-containing protein</fullName>
    </recommendedName>
</protein>
<dbReference type="SMART" id="SM00338">
    <property type="entry name" value="BRLZ"/>
    <property type="match status" value="1"/>
</dbReference>
<comment type="caution">
    <text evidence="3">The sequence shown here is derived from an EMBL/GenBank/DDBJ whole genome shotgun (WGS) entry which is preliminary data.</text>
</comment>
<keyword evidence="4" id="KW-1185">Reference proteome</keyword>
<gene>
    <name evidence="3" type="ORF">SEMRO_372_G128680.2</name>
</gene>
<feature type="compositionally biased region" description="Basic and acidic residues" evidence="1">
    <location>
        <begin position="40"/>
        <end position="54"/>
    </location>
</feature>
<dbReference type="PROSITE" id="PS50217">
    <property type="entry name" value="BZIP"/>
    <property type="match status" value="1"/>
</dbReference>
<dbReference type="InterPro" id="IPR046347">
    <property type="entry name" value="bZIP_sf"/>
</dbReference>
<feature type="domain" description="BZIP" evidence="2">
    <location>
        <begin position="53"/>
        <end position="116"/>
    </location>
</feature>
<dbReference type="SUPFAM" id="SSF57959">
    <property type="entry name" value="Leucine zipper domain"/>
    <property type="match status" value="1"/>
</dbReference>
<feature type="compositionally biased region" description="Low complexity" evidence="1">
    <location>
        <begin position="432"/>
        <end position="442"/>
    </location>
</feature>
<reference evidence="3" key="1">
    <citation type="submission" date="2020-06" db="EMBL/GenBank/DDBJ databases">
        <authorList>
            <consortium name="Plant Systems Biology data submission"/>
        </authorList>
    </citation>
    <scope>NUCLEOTIDE SEQUENCE</scope>
    <source>
        <strain evidence="3">D6</strain>
    </source>
</reference>
<dbReference type="EMBL" id="CAICTM010000371">
    <property type="protein sequence ID" value="CAB9509023.1"/>
    <property type="molecule type" value="Genomic_DNA"/>
</dbReference>
<feature type="region of interest" description="Disordered" evidence="1">
    <location>
        <begin position="1"/>
        <end position="73"/>
    </location>
</feature>
<feature type="region of interest" description="Disordered" evidence="1">
    <location>
        <begin position="427"/>
        <end position="449"/>
    </location>
</feature>
<evidence type="ECO:0000256" key="1">
    <source>
        <dbReference type="SAM" id="MobiDB-lite"/>
    </source>
</evidence>
<dbReference type="AlphaFoldDB" id="A0A9N8HFY4"/>
<evidence type="ECO:0000313" key="4">
    <source>
        <dbReference type="Proteomes" id="UP001153069"/>
    </source>
</evidence>